<sequence length="787" mass="88281">MEAVLSRLKALTPEQLREEITKAGLKCGPITVTTRAVFEKKLARAVLENQAGDSSVNESESHTHCVDHATSQTANSSEAEAKTEASDKTDETDGDASQQVSHESSSVYYGVCPPLDDSSNRDGKPHVYVDREKALKAMGRMKGSRFKAFHSREDAEKFAKGETERGPSPQKPSSDDSKTSPGGLNRHSVHAGEPVNEEAVGVEKANEFRSPRTQDLTGKLKKAVEMGDEEVFSQLVWSNPRYLIGSGDNPTIIQEGCRYNVLHVAAKENQPGIARLLLETLESPAFMRLMYPDDKEMMLWQRIRYIVDLYLNTPDKVNNETPLHFACKFGCPEVVDVLCSHPAIDKKCRNKYSQTPSSVICERKNKSKEIKQRIKEYLEDRWYVPLLRATDNTLHPLIGLPWSPGTSEYHERSRNLELAESPKDPRMAMRAFVGPLSRSKAEEFQKLWKTPPRGRAKYFHGILKSDPDRGAERVGRELAHEMGHPWAEYWHFLSCFIDLSDKEGLTMLEEYLKRKSLQENCTPQRRRESDHIIKRKLQECGPGISPEKPGENTRSPVCNLLPEFERVTFQEGQATPPAFKEKGKKAAASAGDSLPPSDAGRKNPTPEDDQWSCSSEEYFTAEEESEDESGERRLSERHVLACSTPCSCRERGRSCSESSGSSYESTQNSLENDSTTEDRDKKLVFIEGDSPTKLDNEVLLAMSGKEINKDAYPCIARWRDSVLAHPMSERQRWPSAAGVDKHDETQAFSPSRLTHCWITGSPNFTSPTRLFLTHGTHNSPSKLSSGS</sequence>
<evidence type="ECO:0000256" key="11">
    <source>
        <dbReference type="ARBA" id="ARBA00023136"/>
    </source>
</evidence>
<keyword evidence="10" id="KW-0040">ANK repeat</keyword>
<dbReference type="Gene3D" id="1.25.40.20">
    <property type="entry name" value="Ankyrin repeat-containing domain"/>
    <property type="match status" value="1"/>
</dbReference>
<evidence type="ECO:0000313" key="19">
    <source>
        <dbReference type="Proteomes" id="UP000504632"/>
    </source>
</evidence>
<keyword evidence="12" id="KW-0131">Cell cycle</keyword>
<dbReference type="GO" id="GO:0051721">
    <property type="term" value="F:protein phosphatase 2A binding"/>
    <property type="evidence" value="ECO:0007669"/>
    <property type="project" value="TreeGrafter"/>
</dbReference>
<keyword evidence="7" id="KW-0256">Endoplasmic reticulum</keyword>
<dbReference type="PANTHER" id="PTHR12349">
    <property type="entry name" value="ANKYRIN REPEAT AND LEM DOMAIN-CONTAINING PROTEIN 2"/>
    <property type="match status" value="1"/>
</dbReference>
<evidence type="ECO:0000256" key="1">
    <source>
        <dbReference type="ARBA" id="ARBA00004643"/>
    </source>
</evidence>
<feature type="region of interest" description="Disordered" evidence="17">
    <location>
        <begin position="647"/>
        <end position="677"/>
    </location>
</feature>
<feature type="compositionally biased region" description="Basic and acidic residues" evidence="17">
    <location>
        <begin position="150"/>
        <end position="165"/>
    </location>
</feature>
<comment type="subcellular location">
    <subcellularLocation>
        <location evidence="1">Endoplasmic reticulum membrane</location>
        <topology evidence="1">Single-pass type III membrane protein</topology>
    </subcellularLocation>
</comment>
<keyword evidence="9" id="KW-1133">Transmembrane helix</keyword>
<dbReference type="SUPFAM" id="SSF48403">
    <property type="entry name" value="Ankyrin repeat"/>
    <property type="match status" value="1"/>
</dbReference>
<evidence type="ECO:0000256" key="15">
    <source>
        <dbReference type="ARBA" id="ARBA00074558"/>
    </source>
</evidence>
<evidence type="ECO:0000256" key="17">
    <source>
        <dbReference type="SAM" id="MobiDB-lite"/>
    </source>
</evidence>
<dbReference type="FunFam" id="1.10.720.40:FF:000001">
    <property type="entry name" value="LEM domain containing 2, isoform CRA_a"/>
    <property type="match status" value="1"/>
</dbReference>
<dbReference type="GO" id="GO:0007399">
    <property type="term" value="P:nervous system development"/>
    <property type="evidence" value="ECO:0007669"/>
    <property type="project" value="UniProtKB-ARBA"/>
</dbReference>
<feature type="domain" description="LEM" evidence="18">
    <location>
        <begin position="5"/>
        <end position="49"/>
    </location>
</feature>
<evidence type="ECO:0000256" key="7">
    <source>
        <dbReference type="ARBA" id="ARBA00022824"/>
    </source>
</evidence>
<dbReference type="GeneID" id="115808469"/>
<dbReference type="GO" id="GO:0051301">
    <property type="term" value="P:cell division"/>
    <property type="evidence" value="ECO:0007669"/>
    <property type="project" value="UniProtKB-KW"/>
</dbReference>
<evidence type="ECO:0000256" key="2">
    <source>
        <dbReference type="ARBA" id="ARBA00007597"/>
    </source>
</evidence>
<evidence type="ECO:0000256" key="16">
    <source>
        <dbReference type="ARBA" id="ARBA00081980"/>
    </source>
</evidence>
<name>A0A6J2V1S9_CHACN</name>
<evidence type="ECO:0000259" key="18">
    <source>
        <dbReference type="PROSITE" id="PS50954"/>
    </source>
</evidence>
<dbReference type="Gene3D" id="1.10.720.40">
    <property type="match status" value="1"/>
</dbReference>
<feature type="region of interest" description="Disordered" evidence="17">
    <location>
        <begin position="51"/>
        <end position="125"/>
    </location>
</feature>
<evidence type="ECO:0000256" key="8">
    <source>
        <dbReference type="ARBA" id="ARBA00022968"/>
    </source>
</evidence>
<dbReference type="PROSITE" id="PS50954">
    <property type="entry name" value="LEM"/>
    <property type="match status" value="1"/>
</dbReference>
<evidence type="ECO:0000256" key="3">
    <source>
        <dbReference type="ARBA" id="ARBA00022553"/>
    </source>
</evidence>
<keyword evidence="11" id="KW-0472">Membrane</keyword>
<evidence type="ECO:0000256" key="14">
    <source>
        <dbReference type="ARBA" id="ARBA00063367"/>
    </source>
</evidence>
<keyword evidence="19" id="KW-1185">Reference proteome</keyword>
<comment type="subunit">
    <text evidence="14">Interacts with BAF/BANF1. Interacts with protein phosphatase 2A (PP2A) components PPP2C (PPP2CA or PPP2CB) and PPP2R1A.</text>
</comment>
<evidence type="ECO:0000313" key="21">
    <source>
        <dbReference type="RefSeq" id="XP_030625723.1"/>
    </source>
</evidence>
<feature type="compositionally biased region" description="Low complexity" evidence="17">
    <location>
        <begin position="655"/>
        <end position="665"/>
    </location>
</feature>
<keyword evidence="8" id="KW-0735">Signal-anchor</keyword>
<dbReference type="PANTHER" id="PTHR12349:SF4">
    <property type="entry name" value="ANKYRIN REPEAT AND LEM DOMAIN-CONTAINING PROTEIN 2"/>
    <property type="match status" value="1"/>
</dbReference>
<dbReference type="InterPro" id="IPR056237">
    <property type="entry name" value="ANKLE2_3rd"/>
</dbReference>
<dbReference type="AlphaFoldDB" id="A0A6J2V1S9"/>
<dbReference type="SUPFAM" id="SSF63451">
    <property type="entry name" value="LEM domain"/>
    <property type="match status" value="1"/>
</dbReference>
<evidence type="ECO:0000256" key="9">
    <source>
        <dbReference type="ARBA" id="ARBA00022989"/>
    </source>
</evidence>
<dbReference type="InterPro" id="IPR002110">
    <property type="entry name" value="Ankyrin_rpt"/>
</dbReference>
<dbReference type="FunFam" id="1.25.40.20:FF:000072">
    <property type="entry name" value="Ankyrin repeat and LEM domain containing 2"/>
    <property type="match status" value="1"/>
</dbReference>
<dbReference type="SMART" id="SM00248">
    <property type="entry name" value="ANK"/>
    <property type="match status" value="2"/>
</dbReference>
<dbReference type="InterPro" id="IPR003887">
    <property type="entry name" value="LEM_dom"/>
</dbReference>
<feature type="compositionally biased region" description="Basic and acidic residues" evidence="17">
    <location>
        <begin position="79"/>
        <end position="91"/>
    </location>
</feature>
<gene>
    <name evidence="20 21" type="primary">LOC115808469</name>
</gene>
<comment type="function">
    <text evidence="13">Involved in mitotic nuclear envelope reassembly by promoting dephosphorylation of BAF/BANF1 during mitotic exit. Coordinates the control of BAF/BANF1 dephosphorylation by inhibiting VRK1 kinase and promoting dephosphorylation of BAF/BANF1 by protein phosphatase 2A (PP2A), thereby facilitating nuclear envelope assembly. May regulate nuclear localization of VRK1 in non-dividing cells. It is unclear whether it acts as a real PP2A regulatory subunit or whether it is involved in recruitment of the PP2A complex. Involved in brain development.</text>
</comment>
<dbReference type="GO" id="GO:0005789">
    <property type="term" value="C:endoplasmic reticulum membrane"/>
    <property type="evidence" value="ECO:0007669"/>
    <property type="project" value="UniProtKB-SubCell"/>
</dbReference>
<dbReference type="InterPro" id="IPR036770">
    <property type="entry name" value="Ankyrin_rpt-contain_sf"/>
</dbReference>
<accession>A0A6J2V1S9</accession>
<dbReference type="RefSeq" id="XP_030625723.1">
    <property type="nucleotide sequence ID" value="XM_030769863.1"/>
</dbReference>
<keyword evidence="6" id="KW-0498">Mitosis</keyword>
<dbReference type="SMART" id="SM00540">
    <property type="entry name" value="LEM"/>
    <property type="match status" value="1"/>
</dbReference>
<keyword evidence="5" id="KW-0812">Transmembrane</keyword>
<proteinExistence type="inferred from homology"/>
<feature type="region of interest" description="Disordered" evidence="17">
    <location>
        <begin position="143"/>
        <end position="194"/>
    </location>
</feature>
<reference evidence="20 21" key="1">
    <citation type="submission" date="2025-04" db="UniProtKB">
        <authorList>
            <consortium name="RefSeq"/>
        </authorList>
    </citation>
    <scope>IDENTIFICATION</scope>
</reference>
<feature type="region of interest" description="Disordered" evidence="17">
    <location>
        <begin position="519"/>
        <end position="556"/>
    </location>
</feature>
<evidence type="ECO:0000313" key="20">
    <source>
        <dbReference type="RefSeq" id="XP_030625722.1"/>
    </source>
</evidence>
<evidence type="ECO:0000256" key="5">
    <source>
        <dbReference type="ARBA" id="ARBA00022692"/>
    </source>
</evidence>
<dbReference type="Proteomes" id="UP000504632">
    <property type="component" value="Chromosome 3"/>
</dbReference>
<dbReference type="InterPro" id="IPR011015">
    <property type="entry name" value="LEM/LEM-like_dom_sf"/>
</dbReference>
<evidence type="ECO:0000256" key="4">
    <source>
        <dbReference type="ARBA" id="ARBA00022618"/>
    </source>
</evidence>
<feature type="compositionally biased region" description="Basic and acidic residues" evidence="17">
    <location>
        <begin position="525"/>
        <end position="538"/>
    </location>
</feature>
<feature type="compositionally biased region" description="Polar residues" evidence="17">
    <location>
        <begin position="69"/>
        <end position="78"/>
    </location>
</feature>
<organism evidence="19 20">
    <name type="scientific">Chanos chanos</name>
    <name type="common">Milkfish</name>
    <name type="synonym">Mugil chanos</name>
    <dbReference type="NCBI Taxonomy" id="29144"/>
    <lineage>
        <taxon>Eukaryota</taxon>
        <taxon>Metazoa</taxon>
        <taxon>Chordata</taxon>
        <taxon>Craniata</taxon>
        <taxon>Vertebrata</taxon>
        <taxon>Euteleostomi</taxon>
        <taxon>Actinopterygii</taxon>
        <taxon>Neopterygii</taxon>
        <taxon>Teleostei</taxon>
        <taxon>Ostariophysi</taxon>
        <taxon>Gonorynchiformes</taxon>
        <taxon>Chanidae</taxon>
        <taxon>Chanos</taxon>
    </lineage>
</organism>
<keyword evidence="4" id="KW-0132">Cell division</keyword>
<keyword evidence="3" id="KW-0597">Phosphoprotein</keyword>
<evidence type="ECO:0000256" key="13">
    <source>
        <dbReference type="ARBA" id="ARBA00056222"/>
    </source>
</evidence>
<dbReference type="Pfam" id="PF24567">
    <property type="entry name" value="ANKLE2_3rd"/>
    <property type="match status" value="1"/>
</dbReference>
<feature type="region of interest" description="Disordered" evidence="17">
    <location>
        <begin position="571"/>
        <end position="613"/>
    </location>
</feature>
<feature type="compositionally biased region" description="Polar residues" evidence="17">
    <location>
        <begin position="95"/>
        <end position="107"/>
    </location>
</feature>
<dbReference type="Pfam" id="PF03020">
    <property type="entry name" value="LEM"/>
    <property type="match status" value="1"/>
</dbReference>
<dbReference type="RefSeq" id="XP_030625722.1">
    <property type="nucleotide sequence ID" value="XM_030769862.1"/>
</dbReference>
<evidence type="ECO:0000256" key="12">
    <source>
        <dbReference type="ARBA" id="ARBA00023306"/>
    </source>
</evidence>
<evidence type="ECO:0000256" key="6">
    <source>
        <dbReference type="ARBA" id="ARBA00022776"/>
    </source>
</evidence>
<comment type="similarity">
    <text evidence="2">Belongs to the ANKLE2 family.</text>
</comment>
<dbReference type="Pfam" id="PF12796">
    <property type="entry name" value="Ank_2"/>
    <property type="match status" value="1"/>
</dbReference>
<dbReference type="GO" id="GO:0031468">
    <property type="term" value="P:nuclear membrane reassembly"/>
    <property type="evidence" value="ECO:0007669"/>
    <property type="project" value="UniProtKB-ARBA"/>
</dbReference>
<protein>
    <recommendedName>
        <fullName evidence="15">Ankyrin repeat and LEM domain-containing protein 2</fullName>
    </recommendedName>
    <alternativeName>
        <fullName evidence="16">LEM domain-containing protein 4</fullName>
    </alternativeName>
</protein>
<dbReference type="OrthoDB" id="7446186at2759"/>
<evidence type="ECO:0000256" key="10">
    <source>
        <dbReference type="ARBA" id="ARBA00023043"/>
    </source>
</evidence>